<gene>
    <name evidence="1" type="ORF">ALO91_100751</name>
</gene>
<protein>
    <submittedName>
        <fullName evidence="1">Uncharacterized protein</fullName>
    </submittedName>
</protein>
<sequence>MGVGEQCFGTGHDRVSALKRGIRVYAGVSRGGQLQGGLLYWVA</sequence>
<dbReference type="Proteomes" id="UP000050297">
    <property type="component" value="Unassembled WGS sequence"/>
</dbReference>
<organism evidence="1 2">
    <name type="scientific">Pseudomonas syringae pv. aceris</name>
    <dbReference type="NCBI Taxonomy" id="199198"/>
    <lineage>
        <taxon>Bacteria</taxon>
        <taxon>Pseudomonadati</taxon>
        <taxon>Pseudomonadota</taxon>
        <taxon>Gammaproteobacteria</taxon>
        <taxon>Pseudomonadales</taxon>
        <taxon>Pseudomonadaceae</taxon>
        <taxon>Pseudomonas</taxon>
        <taxon>Pseudomonas syringae</taxon>
    </lineage>
</organism>
<name>A0A0L8IXR6_PSESX</name>
<evidence type="ECO:0000313" key="1">
    <source>
        <dbReference type="EMBL" id="KPW10774.1"/>
    </source>
</evidence>
<accession>A0A0L8IXR6</accession>
<reference evidence="1 2" key="1">
    <citation type="submission" date="2015-09" db="EMBL/GenBank/DDBJ databases">
        <title>Genome announcement of multiple Pseudomonas syringae strains.</title>
        <authorList>
            <person name="Thakur S."/>
            <person name="Wang P.W."/>
            <person name="Gong Y."/>
            <person name="Weir B.S."/>
            <person name="Guttman D.S."/>
        </authorList>
    </citation>
    <scope>NUCLEOTIDE SEQUENCE [LARGE SCALE GENOMIC DNA]</scope>
    <source>
        <strain evidence="1 2">ICMP2802</strain>
    </source>
</reference>
<dbReference type="EMBL" id="LJPM01000542">
    <property type="protein sequence ID" value="KPW10774.1"/>
    <property type="molecule type" value="Genomic_DNA"/>
</dbReference>
<dbReference type="AlphaFoldDB" id="A0A0L8IXR6"/>
<proteinExistence type="predicted"/>
<comment type="caution">
    <text evidence="1">The sequence shown here is derived from an EMBL/GenBank/DDBJ whole genome shotgun (WGS) entry which is preliminary data.</text>
</comment>
<evidence type="ECO:0000313" key="2">
    <source>
        <dbReference type="Proteomes" id="UP000050297"/>
    </source>
</evidence>